<dbReference type="GO" id="GO:0006313">
    <property type="term" value="P:DNA transposition"/>
    <property type="evidence" value="ECO:0007669"/>
    <property type="project" value="InterPro"/>
</dbReference>
<gene>
    <name evidence="2" type="ORF">A2117_02115</name>
</gene>
<dbReference type="GO" id="GO:0003677">
    <property type="term" value="F:DNA binding"/>
    <property type="evidence" value="ECO:0007669"/>
    <property type="project" value="InterPro"/>
</dbReference>
<feature type="domain" description="Transposase IS200-like" evidence="1">
    <location>
        <begin position="9"/>
        <end position="159"/>
    </location>
</feature>
<comment type="caution">
    <text evidence="2">The sequence shown here is derived from an EMBL/GenBank/DDBJ whole genome shotgun (WGS) entry which is preliminary data.</text>
</comment>
<accession>A0A1G2QNE6</accession>
<dbReference type="SMART" id="SM01321">
    <property type="entry name" value="Y1_Tnp"/>
    <property type="match status" value="1"/>
</dbReference>
<sequence length="246" mass="28753">MANRNIYFEKRGIYHILTRAVDKKKFFADEKDCLRFVFQMFAANLGMTVSNFLRQNVSNIGRNLLVGREDSFGQTKPSRVSLVHILSFVLVVDHYHLLLALNEDDDGIPRYMQRLNTGFAMYFNLKKNRRGALFESRYKVVSIENERQLNTIIRYINITNPLDVCQPGWRERGVEDRVAAWNFLNKYQFSSFPDIFGKRNSSILASRSVLDEYLGESIIKDRAGLKELAQDYLWQKSNQLFINTLE</sequence>
<protein>
    <recommendedName>
        <fullName evidence="1">Transposase IS200-like domain-containing protein</fullName>
    </recommendedName>
</protein>
<evidence type="ECO:0000313" key="2">
    <source>
        <dbReference type="EMBL" id="OHA62160.1"/>
    </source>
</evidence>
<dbReference type="PANTHER" id="PTHR34322:SF2">
    <property type="entry name" value="TRANSPOSASE IS200-LIKE DOMAIN-CONTAINING PROTEIN"/>
    <property type="match status" value="1"/>
</dbReference>
<dbReference type="InterPro" id="IPR002686">
    <property type="entry name" value="Transposase_17"/>
</dbReference>
<name>A0A1G2QNE6_9BACT</name>
<dbReference type="Proteomes" id="UP000179245">
    <property type="component" value="Unassembled WGS sequence"/>
</dbReference>
<proteinExistence type="predicted"/>
<dbReference type="InterPro" id="IPR036515">
    <property type="entry name" value="Transposase_17_sf"/>
</dbReference>
<dbReference type="SUPFAM" id="SSF143422">
    <property type="entry name" value="Transposase IS200-like"/>
    <property type="match status" value="1"/>
</dbReference>
<evidence type="ECO:0000313" key="3">
    <source>
        <dbReference type="Proteomes" id="UP000179245"/>
    </source>
</evidence>
<dbReference type="STRING" id="1802443.A2117_02115"/>
<evidence type="ECO:0000259" key="1">
    <source>
        <dbReference type="SMART" id="SM01321"/>
    </source>
</evidence>
<dbReference type="EMBL" id="MHTO01000019">
    <property type="protein sequence ID" value="OHA62160.1"/>
    <property type="molecule type" value="Genomic_DNA"/>
</dbReference>
<dbReference type="Pfam" id="PF01797">
    <property type="entry name" value="Y1_Tnp"/>
    <property type="match status" value="1"/>
</dbReference>
<organism evidence="2 3">
    <name type="scientific">Candidatus Wildermuthbacteria bacterium GWA2_46_15</name>
    <dbReference type="NCBI Taxonomy" id="1802443"/>
    <lineage>
        <taxon>Bacteria</taxon>
        <taxon>Candidatus Wildermuthiibacteriota</taxon>
    </lineage>
</organism>
<dbReference type="AlphaFoldDB" id="A0A1G2QNE6"/>
<reference evidence="2 3" key="1">
    <citation type="journal article" date="2016" name="Nat. Commun.">
        <title>Thousands of microbial genomes shed light on interconnected biogeochemical processes in an aquifer system.</title>
        <authorList>
            <person name="Anantharaman K."/>
            <person name="Brown C.T."/>
            <person name="Hug L.A."/>
            <person name="Sharon I."/>
            <person name="Castelle C.J."/>
            <person name="Probst A.J."/>
            <person name="Thomas B.C."/>
            <person name="Singh A."/>
            <person name="Wilkins M.J."/>
            <person name="Karaoz U."/>
            <person name="Brodie E.L."/>
            <person name="Williams K.H."/>
            <person name="Hubbard S.S."/>
            <person name="Banfield J.F."/>
        </authorList>
    </citation>
    <scope>NUCLEOTIDE SEQUENCE [LARGE SCALE GENOMIC DNA]</scope>
</reference>
<dbReference type="PANTHER" id="PTHR34322">
    <property type="entry name" value="TRANSPOSASE, Y1_TNP DOMAIN-CONTAINING"/>
    <property type="match status" value="1"/>
</dbReference>
<dbReference type="Gene3D" id="3.30.70.1290">
    <property type="entry name" value="Transposase IS200-like"/>
    <property type="match status" value="1"/>
</dbReference>
<dbReference type="GO" id="GO:0004803">
    <property type="term" value="F:transposase activity"/>
    <property type="evidence" value="ECO:0007669"/>
    <property type="project" value="InterPro"/>
</dbReference>